<dbReference type="PROSITE" id="PS50262">
    <property type="entry name" value="G_PROTEIN_RECEP_F1_2"/>
    <property type="match status" value="1"/>
</dbReference>
<accession>A0ABD1EU33</accession>
<dbReference type="PANTHER" id="PTHR46273:SF4">
    <property type="entry name" value="AT19640P"/>
    <property type="match status" value="1"/>
</dbReference>
<keyword evidence="9" id="KW-1185">Reference proteome</keyword>
<reference evidence="8 9" key="1">
    <citation type="submission" date="2024-05" db="EMBL/GenBank/DDBJ databases">
        <title>Genetic variation in Jamaican populations of the coffee berry borer (Hypothenemus hampei).</title>
        <authorList>
            <person name="Errbii M."/>
            <person name="Myrie A."/>
        </authorList>
    </citation>
    <scope>NUCLEOTIDE SEQUENCE [LARGE SCALE GENOMIC DNA]</scope>
    <source>
        <strain evidence="8">JA-Hopewell-2020-01-JO</strain>
        <tissue evidence="8">Whole body</tissue>
    </source>
</reference>
<feature type="transmembrane region" description="Helical" evidence="6">
    <location>
        <begin position="360"/>
        <end position="382"/>
    </location>
</feature>
<evidence type="ECO:0000313" key="8">
    <source>
        <dbReference type="EMBL" id="KAL1502261.1"/>
    </source>
</evidence>
<evidence type="ECO:0000256" key="1">
    <source>
        <dbReference type="ARBA" id="ARBA00004370"/>
    </source>
</evidence>
<dbReference type="InterPro" id="IPR017452">
    <property type="entry name" value="GPCR_Rhodpsn_7TM"/>
</dbReference>
<evidence type="ECO:0000256" key="4">
    <source>
        <dbReference type="ARBA" id="ARBA00022989"/>
    </source>
</evidence>
<dbReference type="PANTHER" id="PTHR46273">
    <property type="entry name" value="MYOSUPPRESSIN RECEPTOR 1, ISOFORM B-RELATED"/>
    <property type="match status" value="1"/>
</dbReference>
<organism evidence="8 9">
    <name type="scientific">Hypothenemus hampei</name>
    <name type="common">Coffee berry borer</name>
    <dbReference type="NCBI Taxonomy" id="57062"/>
    <lineage>
        <taxon>Eukaryota</taxon>
        <taxon>Metazoa</taxon>
        <taxon>Ecdysozoa</taxon>
        <taxon>Arthropoda</taxon>
        <taxon>Hexapoda</taxon>
        <taxon>Insecta</taxon>
        <taxon>Pterygota</taxon>
        <taxon>Neoptera</taxon>
        <taxon>Endopterygota</taxon>
        <taxon>Coleoptera</taxon>
        <taxon>Polyphaga</taxon>
        <taxon>Cucujiformia</taxon>
        <taxon>Curculionidae</taxon>
        <taxon>Scolytinae</taxon>
        <taxon>Hypothenemus</taxon>
    </lineage>
</organism>
<comment type="similarity">
    <text evidence="2">Belongs to the G-protein coupled receptor 1 family.</text>
</comment>
<dbReference type="AlphaFoldDB" id="A0ABD1EU33"/>
<feature type="transmembrane region" description="Helical" evidence="6">
    <location>
        <begin position="80"/>
        <end position="104"/>
    </location>
</feature>
<dbReference type="InterPro" id="IPR000276">
    <property type="entry name" value="GPCR_Rhodpsn"/>
</dbReference>
<name>A0ABD1EU33_HYPHA</name>
<protein>
    <recommendedName>
        <fullName evidence="7">G-protein coupled receptors family 1 profile domain-containing protein</fullName>
    </recommendedName>
</protein>
<comment type="caution">
    <text evidence="8">The sequence shown here is derived from an EMBL/GenBank/DDBJ whole genome shotgun (WGS) entry which is preliminary data.</text>
</comment>
<sequence>MSLVSNNETTIRILIRKIFLANGQNVTEDLITRVVDKYRYKLGMDHQESFNNMSGFSNETDPDDCGGHLRNLANIYAAEYHPYCAVIVCLLGIVTNSLNIIVLTRKDMAGAPINRILTALAWADMLLMLEYIPFAVYYYIESHEKSLTYKGAVYFLFHNYVTQILHTTSICLTLTLAIWRFLAIRYFDKSAILCSSTRCTIGIFTSFILPLFLCLPQFTVFKVRSLDIEEKNLTYTVYKVDLSDVVNRHKFLLKVCFWFYSIFLKLLPCVILIVISMWLIRTLFRAKKGRQVLKSYDNNMLISNGKDAKKHTKYERRADRTTKMLVAILFLFLLTELPQGLFALVIALKGKELFVTCYQHYGSIMDFCALLNGSINFILYCCMNRMFRITFGHLFRNKILSKWVQPTVSDTPTVTMGSNKTITTTV</sequence>
<dbReference type="Gene3D" id="1.20.1070.10">
    <property type="entry name" value="Rhodopsin 7-helix transmembrane proteins"/>
    <property type="match status" value="1"/>
</dbReference>
<evidence type="ECO:0000313" key="9">
    <source>
        <dbReference type="Proteomes" id="UP001566132"/>
    </source>
</evidence>
<evidence type="ECO:0000256" key="2">
    <source>
        <dbReference type="ARBA" id="ARBA00010663"/>
    </source>
</evidence>
<feature type="transmembrane region" description="Helical" evidence="6">
    <location>
        <begin position="257"/>
        <end position="280"/>
    </location>
</feature>
<comment type="subcellular location">
    <subcellularLocation>
        <location evidence="1">Membrane</location>
    </subcellularLocation>
</comment>
<dbReference type="PRINTS" id="PR00237">
    <property type="entry name" value="GPCRRHODOPSN"/>
</dbReference>
<proteinExistence type="inferred from homology"/>
<dbReference type="Pfam" id="PF10324">
    <property type="entry name" value="7TM_GPCR_Srw"/>
    <property type="match status" value="1"/>
</dbReference>
<dbReference type="GO" id="GO:0016020">
    <property type="term" value="C:membrane"/>
    <property type="evidence" value="ECO:0007669"/>
    <property type="project" value="UniProtKB-SubCell"/>
</dbReference>
<feature type="transmembrane region" description="Helical" evidence="6">
    <location>
        <begin position="191"/>
        <end position="213"/>
    </location>
</feature>
<feature type="transmembrane region" description="Helical" evidence="6">
    <location>
        <begin position="160"/>
        <end position="179"/>
    </location>
</feature>
<evidence type="ECO:0000259" key="7">
    <source>
        <dbReference type="PROSITE" id="PS50262"/>
    </source>
</evidence>
<dbReference type="Proteomes" id="UP001566132">
    <property type="component" value="Unassembled WGS sequence"/>
</dbReference>
<feature type="domain" description="G-protein coupled receptors family 1 profile" evidence="7">
    <location>
        <begin position="95"/>
        <end position="380"/>
    </location>
</feature>
<keyword evidence="4 6" id="KW-1133">Transmembrane helix</keyword>
<evidence type="ECO:0000256" key="3">
    <source>
        <dbReference type="ARBA" id="ARBA00022692"/>
    </source>
</evidence>
<keyword evidence="3 6" id="KW-0812">Transmembrane</keyword>
<feature type="transmembrane region" description="Helical" evidence="6">
    <location>
        <begin position="116"/>
        <end position="140"/>
    </location>
</feature>
<keyword evidence="5 6" id="KW-0472">Membrane</keyword>
<evidence type="ECO:0000256" key="6">
    <source>
        <dbReference type="SAM" id="Phobius"/>
    </source>
</evidence>
<dbReference type="InterPro" id="IPR019427">
    <property type="entry name" value="7TM_GPCR_serpentine_rcpt_Srw"/>
</dbReference>
<dbReference type="SUPFAM" id="SSF81321">
    <property type="entry name" value="Family A G protein-coupled receptor-like"/>
    <property type="match status" value="1"/>
</dbReference>
<evidence type="ECO:0000256" key="5">
    <source>
        <dbReference type="ARBA" id="ARBA00023136"/>
    </source>
</evidence>
<dbReference type="InterPro" id="IPR053219">
    <property type="entry name" value="GPCR_Dmsr-1"/>
</dbReference>
<dbReference type="EMBL" id="JBDJPC010000005">
    <property type="protein sequence ID" value="KAL1502261.1"/>
    <property type="molecule type" value="Genomic_DNA"/>
</dbReference>
<feature type="transmembrane region" description="Helical" evidence="6">
    <location>
        <begin position="324"/>
        <end position="348"/>
    </location>
</feature>
<dbReference type="CDD" id="cd14978">
    <property type="entry name" value="7tmA_FMRFamide_R-like"/>
    <property type="match status" value="1"/>
</dbReference>
<gene>
    <name evidence="8" type="ORF">ABEB36_007427</name>
</gene>